<keyword evidence="1" id="KW-0812">Transmembrane</keyword>
<comment type="caution">
    <text evidence="2">The sequence shown here is derived from an EMBL/GenBank/DDBJ whole genome shotgun (WGS) entry which is preliminary data.</text>
</comment>
<dbReference type="AlphaFoldDB" id="A0A8J3XHW7"/>
<keyword evidence="3" id="KW-1185">Reference proteome</keyword>
<dbReference type="Proteomes" id="UP000622547">
    <property type="component" value="Unassembled WGS sequence"/>
</dbReference>
<feature type="transmembrane region" description="Helical" evidence="1">
    <location>
        <begin position="43"/>
        <end position="61"/>
    </location>
</feature>
<evidence type="ECO:0000313" key="2">
    <source>
        <dbReference type="EMBL" id="GII41555.1"/>
    </source>
</evidence>
<accession>A0A8J3XHW7</accession>
<dbReference type="EMBL" id="BOOP01000034">
    <property type="protein sequence ID" value="GII41555.1"/>
    <property type="molecule type" value="Genomic_DNA"/>
</dbReference>
<proteinExistence type="predicted"/>
<evidence type="ECO:0000313" key="3">
    <source>
        <dbReference type="Proteomes" id="UP000622547"/>
    </source>
</evidence>
<dbReference type="RefSeq" id="WP_204077011.1">
    <property type="nucleotide sequence ID" value="NZ_BAABHI010000012.1"/>
</dbReference>
<feature type="transmembrane region" description="Helical" evidence="1">
    <location>
        <begin position="12"/>
        <end position="31"/>
    </location>
</feature>
<organism evidence="2 3">
    <name type="scientific">Planotetraspora phitsanulokensis</name>
    <dbReference type="NCBI Taxonomy" id="575192"/>
    <lineage>
        <taxon>Bacteria</taxon>
        <taxon>Bacillati</taxon>
        <taxon>Actinomycetota</taxon>
        <taxon>Actinomycetes</taxon>
        <taxon>Streptosporangiales</taxon>
        <taxon>Streptosporangiaceae</taxon>
        <taxon>Planotetraspora</taxon>
    </lineage>
</organism>
<reference evidence="2 3" key="1">
    <citation type="submission" date="2021-01" db="EMBL/GenBank/DDBJ databases">
        <title>Whole genome shotgun sequence of Planotetraspora phitsanulokensis NBRC 104273.</title>
        <authorList>
            <person name="Komaki H."/>
            <person name="Tamura T."/>
        </authorList>
    </citation>
    <scope>NUCLEOTIDE SEQUENCE [LARGE SCALE GENOMIC DNA]</scope>
    <source>
        <strain evidence="2 3">NBRC 104273</strain>
    </source>
</reference>
<feature type="transmembrane region" description="Helical" evidence="1">
    <location>
        <begin position="73"/>
        <end position="95"/>
    </location>
</feature>
<keyword evidence="1" id="KW-1133">Transmembrane helix</keyword>
<keyword evidence="1" id="KW-0472">Membrane</keyword>
<name>A0A8J3XHW7_9ACTN</name>
<sequence length="111" mass="11952">MKSSRIKTAFQIEAVVTLAVLCVWILLSLAYDDQIGAFFLDGPALPLAAGTLIVGSIVVTWSLRKRDSLELRILSYTATSARFVIVVAICLLVTWELSELSGLVSTAPVPS</sequence>
<gene>
    <name evidence="2" type="ORF">Pph01_65580</name>
</gene>
<evidence type="ECO:0000256" key="1">
    <source>
        <dbReference type="SAM" id="Phobius"/>
    </source>
</evidence>
<protein>
    <submittedName>
        <fullName evidence="2">Uncharacterized protein</fullName>
    </submittedName>
</protein>